<dbReference type="Proteomes" id="UP000250870">
    <property type="component" value="Unassembled WGS sequence"/>
</dbReference>
<dbReference type="NCBIfam" id="NF033520">
    <property type="entry name" value="transpos_IS982"/>
    <property type="match status" value="1"/>
</dbReference>
<feature type="domain" description="Transposase DDE" evidence="1">
    <location>
        <begin position="86"/>
        <end position="240"/>
    </location>
</feature>
<name>A0A329VCV8_9GAMM</name>
<comment type="caution">
    <text evidence="2">The sequence shown here is derived from an EMBL/GenBank/DDBJ whole genome shotgun (WGS) entry which is preliminary data.</text>
</comment>
<sequence length="276" mass="31880">MPLWHQQLIENGLLKCRREASLSLSEVMTLLILFHMSHYRDSKTFYIQHVKHYLKADFPRLVSYTRMLTLKQRALIPLCACLSSRKAETQGIAFIDSTQIAVCHNLRIPRYRVFQGVAQRGKTRTGWFYGFKLHLVINDCGELLAVKLTSRNKDDRHPVKARVQGLTGCLYGDKGYLSQALCNELEVEGITLITHVRNNMKAKALSLWDKLMLRRRFLIETVMDQLKNISQIEHSRHRSQLGFLLEIVAGLIAYTLQPKKPSLNLRDCDIAIFKRS</sequence>
<dbReference type="InterPro" id="IPR025668">
    <property type="entry name" value="Tnp_DDE_dom"/>
</dbReference>
<dbReference type="AlphaFoldDB" id="A0A329VCV8"/>
<evidence type="ECO:0000259" key="1">
    <source>
        <dbReference type="Pfam" id="PF13612"/>
    </source>
</evidence>
<organism evidence="2 3">
    <name type="scientific">Photorhabdus laumondii subsp. clarkei</name>
    <dbReference type="NCBI Taxonomy" id="2029685"/>
    <lineage>
        <taxon>Bacteria</taxon>
        <taxon>Pseudomonadati</taxon>
        <taxon>Pseudomonadota</taxon>
        <taxon>Gammaproteobacteria</taxon>
        <taxon>Enterobacterales</taxon>
        <taxon>Morganellaceae</taxon>
        <taxon>Photorhabdus</taxon>
    </lineage>
</organism>
<dbReference type="RefSeq" id="WP_113026655.1">
    <property type="nucleotide sequence ID" value="NZ_CAWNWQ010000029.1"/>
</dbReference>
<dbReference type="Pfam" id="PF13612">
    <property type="entry name" value="DDE_Tnp_1_3"/>
    <property type="match status" value="1"/>
</dbReference>
<proteinExistence type="predicted"/>
<dbReference type="EMBL" id="NSCI01000029">
    <property type="protein sequence ID" value="RAW86753.1"/>
    <property type="molecule type" value="Genomic_DNA"/>
</dbReference>
<evidence type="ECO:0000313" key="3">
    <source>
        <dbReference type="Proteomes" id="UP000250870"/>
    </source>
</evidence>
<accession>A0A329VCV8</accession>
<protein>
    <submittedName>
        <fullName evidence="2">IS982 family transposase</fullName>
    </submittedName>
</protein>
<reference evidence="2 3" key="1">
    <citation type="journal article" date="2018" name="Int. J. Syst. Evol. Microbiol.">
        <title>Whole-genome-based revisit of Photorhabdus phylogeny: proposal for the elevation of most Photorhabdus subspecies to the species level and description of one novel species Photorhabdus bodei sp. nov., and one novel subspecies Photorhabdus laumondii subsp. clarkei subsp. nov.</title>
        <authorList>
            <person name="Machado R.A.R."/>
            <person name="Wuthrich D."/>
            <person name="Kuhnert P."/>
            <person name="Arce C.C.M."/>
            <person name="Thonen L."/>
            <person name="Ruiz C."/>
            <person name="Zhang X."/>
            <person name="Robert C.A.M."/>
            <person name="Karimi J."/>
            <person name="Kamali S."/>
            <person name="Ma J."/>
            <person name="Bruggmann R."/>
            <person name="Erb M."/>
        </authorList>
    </citation>
    <scope>NUCLEOTIDE SEQUENCE [LARGE SCALE GENOMIC DNA]</scope>
    <source>
        <strain evidence="2 3">BOJ-47</strain>
    </source>
</reference>
<evidence type="ECO:0000313" key="2">
    <source>
        <dbReference type="EMBL" id="RAW86753.1"/>
    </source>
</evidence>
<gene>
    <name evidence="2" type="ORF">CKY01_17905</name>
</gene>